<dbReference type="InterPro" id="IPR006603">
    <property type="entry name" value="PQ-loop_rpt"/>
</dbReference>
<proteinExistence type="predicted"/>
<protein>
    <submittedName>
        <fullName evidence="6">Hypothetical membrane protein</fullName>
    </submittedName>
</protein>
<name>Q2LYB5_SYNAS</name>
<evidence type="ECO:0000256" key="1">
    <source>
        <dbReference type="ARBA" id="ARBA00004141"/>
    </source>
</evidence>
<keyword evidence="7" id="KW-1185">Reference proteome</keyword>
<sequence length="85" mass="9775">MDWREVIGFIGGFLTTMGMIPQVWRLFRMKSAHEISISFSLLLNTGIAFWLIYGILHGRIALILWNGIALILGLAMFYAKMKWGR</sequence>
<dbReference type="Gene3D" id="1.20.1280.290">
    <property type="match status" value="1"/>
</dbReference>
<evidence type="ECO:0000313" key="6">
    <source>
        <dbReference type="EMBL" id="ABC75902.1"/>
    </source>
</evidence>
<evidence type="ECO:0000313" key="7">
    <source>
        <dbReference type="Proteomes" id="UP000001933"/>
    </source>
</evidence>
<dbReference type="EMBL" id="CP000252">
    <property type="protein sequence ID" value="ABC75902.1"/>
    <property type="molecule type" value="Genomic_DNA"/>
</dbReference>
<gene>
    <name evidence="6" type="ORF">SYN_00003</name>
</gene>
<keyword evidence="4 5" id="KW-0472">Membrane</keyword>
<dbReference type="STRING" id="56780.SYN_00003"/>
<dbReference type="HOGENOM" id="CLU_135915_2_0_7"/>
<dbReference type="OrthoDB" id="122062at2"/>
<keyword evidence="2 5" id="KW-0812">Transmembrane</keyword>
<dbReference type="Pfam" id="PF04193">
    <property type="entry name" value="PQ-loop"/>
    <property type="match status" value="1"/>
</dbReference>
<dbReference type="RefSeq" id="WP_011415938.1">
    <property type="nucleotide sequence ID" value="NC_007759.1"/>
</dbReference>
<dbReference type="InParanoid" id="Q2LYB5"/>
<dbReference type="KEGG" id="sat:SYN_00003"/>
<organism evidence="6 7">
    <name type="scientific">Syntrophus aciditrophicus (strain SB)</name>
    <dbReference type="NCBI Taxonomy" id="56780"/>
    <lineage>
        <taxon>Bacteria</taxon>
        <taxon>Pseudomonadati</taxon>
        <taxon>Thermodesulfobacteriota</taxon>
        <taxon>Syntrophia</taxon>
        <taxon>Syntrophales</taxon>
        <taxon>Syntrophaceae</taxon>
        <taxon>Syntrophus</taxon>
    </lineage>
</organism>
<dbReference type="GO" id="GO:0016020">
    <property type="term" value="C:membrane"/>
    <property type="evidence" value="ECO:0007669"/>
    <property type="project" value="UniProtKB-SubCell"/>
</dbReference>
<accession>Q2LYB5</accession>
<reference evidence="6 7" key="1">
    <citation type="journal article" date="2007" name="Proc. Natl. Acad. Sci. U.S.A.">
        <title>The genome of Syntrophus aciditrophicus: life at the thermodynamic limit of microbial growth.</title>
        <authorList>
            <person name="McInerney M.J."/>
            <person name="Rohlin L."/>
            <person name="Mouttaki H."/>
            <person name="Kim U."/>
            <person name="Krupp R.S."/>
            <person name="Rios-Hernandez L."/>
            <person name="Sieber J."/>
            <person name="Struchtemeyer C.G."/>
            <person name="Bhattacharyya A."/>
            <person name="Campbell J.W."/>
            <person name="Gunsalus R.P."/>
        </authorList>
    </citation>
    <scope>NUCLEOTIDE SEQUENCE [LARGE SCALE GENOMIC DNA]</scope>
    <source>
        <strain evidence="6 7">SB</strain>
    </source>
</reference>
<evidence type="ECO:0000256" key="3">
    <source>
        <dbReference type="ARBA" id="ARBA00022989"/>
    </source>
</evidence>
<keyword evidence="3 5" id="KW-1133">Transmembrane helix</keyword>
<evidence type="ECO:0000256" key="5">
    <source>
        <dbReference type="SAM" id="Phobius"/>
    </source>
</evidence>
<feature type="transmembrane region" description="Helical" evidence="5">
    <location>
        <begin position="6"/>
        <end position="27"/>
    </location>
</feature>
<dbReference type="eggNOG" id="COG4095">
    <property type="taxonomic scope" value="Bacteria"/>
</dbReference>
<evidence type="ECO:0000256" key="2">
    <source>
        <dbReference type="ARBA" id="ARBA00022692"/>
    </source>
</evidence>
<dbReference type="Proteomes" id="UP000001933">
    <property type="component" value="Chromosome"/>
</dbReference>
<feature type="transmembrane region" description="Helical" evidence="5">
    <location>
        <begin position="62"/>
        <end position="79"/>
    </location>
</feature>
<evidence type="ECO:0000256" key="4">
    <source>
        <dbReference type="ARBA" id="ARBA00023136"/>
    </source>
</evidence>
<dbReference type="AlphaFoldDB" id="Q2LYB5"/>
<feature type="transmembrane region" description="Helical" evidence="5">
    <location>
        <begin position="39"/>
        <end position="56"/>
    </location>
</feature>
<comment type="subcellular location">
    <subcellularLocation>
        <location evidence="1">Membrane</location>
        <topology evidence="1">Multi-pass membrane protein</topology>
    </subcellularLocation>
</comment>